<name>A0A0A8YGY1_ARUDO</name>
<reference evidence="2" key="2">
    <citation type="journal article" date="2015" name="Data Brief">
        <title>Shoot transcriptome of the giant reed, Arundo donax.</title>
        <authorList>
            <person name="Barrero R.A."/>
            <person name="Guerrero F.D."/>
            <person name="Moolhuijzen P."/>
            <person name="Goolsby J.A."/>
            <person name="Tidwell J."/>
            <person name="Bellgard S.E."/>
            <person name="Bellgard M.I."/>
        </authorList>
    </citation>
    <scope>NUCLEOTIDE SEQUENCE</scope>
    <source>
        <tissue evidence="2">Shoot tissue taken approximately 20 cm above the soil surface</tissue>
    </source>
</reference>
<organism evidence="2">
    <name type="scientific">Arundo donax</name>
    <name type="common">Giant reed</name>
    <name type="synonym">Donax arundinaceus</name>
    <dbReference type="NCBI Taxonomy" id="35708"/>
    <lineage>
        <taxon>Eukaryota</taxon>
        <taxon>Viridiplantae</taxon>
        <taxon>Streptophyta</taxon>
        <taxon>Embryophyta</taxon>
        <taxon>Tracheophyta</taxon>
        <taxon>Spermatophyta</taxon>
        <taxon>Magnoliopsida</taxon>
        <taxon>Liliopsida</taxon>
        <taxon>Poales</taxon>
        <taxon>Poaceae</taxon>
        <taxon>PACMAD clade</taxon>
        <taxon>Arundinoideae</taxon>
        <taxon>Arundineae</taxon>
        <taxon>Arundo</taxon>
    </lineage>
</organism>
<proteinExistence type="predicted"/>
<reference evidence="2" key="1">
    <citation type="submission" date="2014-09" db="EMBL/GenBank/DDBJ databases">
        <authorList>
            <person name="Magalhaes I.L.F."/>
            <person name="Oliveira U."/>
            <person name="Santos F.R."/>
            <person name="Vidigal T.H.D.A."/>
            <person name="Brescovit A.D."/>
            <person name="Santos A.J."/>
        </authorList>
    </citation>
    <scope>NUCLEOTIDE SEQUENCE</scope>
    <source>
        <tissue evidence="2">Shoot tissue taken approximately 20 cm above the soil surface</tissue>
    </source>
</reference>
<dbReference type="AlphaFoldDB" id="A0A0A8YGY1"/>
<sequence>MHRRGLEAGAVAGGEHSAQGRGGVAAVHVAHVPHPGALARQAQLQGLLARQDRHHQLQLPHELHAVDARRAAPQPRQRHRGLQLPIQAPPPLWKHQ</sequence>
<evidence type="ECO:0000313" key="2">
    <source>
        <dbReference type="EMBL" id="JAD25126.1"/>
    </source>
</evidence>
<feature type="region of interest" description="Disordered" evidence="1">
    <location>
        <begin position="69"/>
        <end position="96"/>
    </location>
</feature>
<evidence type="ECO:0000256" key="1">
    <source>
        <dbReference type="SAM" id="MobiDB-lite"/>
    </source>
</evidence>
<accession>A0A0A8YGY1</accession>
<feature type="compositionally biased region" description="Pro residues" evidence="1">
    <location>
        <begin position="87"/>
        <end position="96"/>
    </location>
</feature>
<dbReference type="EMBL" id="GBRH01272769">
    <property type="protein sequence ID" value="JAD25126.1"/>
    <property type="molecule type" value="Transcribed_RNA"/>
</dbReference>
<protein>
    <submittedName>
        <fullName evidence="2">Uncharacterized protein</fullName>
    </submittedName>
</protein>